<keyword evidence="2" id="KW-0805">Transcription regulation</keyword>
<keyword evidence="3" id="KW-0731">Sigma factor</keyword>
<dbReference type="InterPro" id="IPR013324">
    <property type="entry name" value="RNA_pol_sigma_r3/r4-like"/>
</dbReference>
<dbReference type="InterPro" id="IPR013249">
    <property type="entry name" value="RNA_pol_sigma70_r4_t2"/>
</dbReference>
<sequence length="193" mass="22484">MPTDAELVAEIKQGSKAAMDVLVKRHYHTVFAFFYRKLGNDQLAYDLTQEVFIKVIKAIPRYKNSKPFSHWLLTIAVNHSRDYFRSRAHQQSATQLPLFESLKDESADIPKLLSKKLDSERVKEALGLLPDHQREAIILKYYHDLSIKEIASLSNKKEATVKSRLQQGIHKLKKQLKRRDIDEETTNQLRKTR</sequence>
<keyword evidence="4" id="KW-0238">DNA-binding</keyword>
<gene>
    <name evidence="8" type="ORF">JOC54_002985</name>
</gene>
<dbReference type="NCBIfam" id="TIGR02937">
    <property type="entry name" value="sigma70-ECF"/>
    <property type="match status" value="1"/>
</dbReference>
<dbReference type="CDD" id="cd06171">
    <property type="entry name" value="Sigma70_r4"/>
    <property type="match status" value="1"/>
</dbReference>
<evidence type="ECO:0000256" key="3">
    <source>
        <dbReference type="ARBA" id="ARBA00023082"/>
    </source>
</evidence>
<feature type="domain" description="RNA polymerase sigma-70 region 2" evidence="6">
    <location>
        <begin position="22"/>
        <end position="88"/>
    </location>
</feature>
<dbReference type="EMBL" id="JAFBCV010000009">
    <property type="protein sequence ID" value="MBM7839705.1"/>
    <property type="molecule type" value="Genomic_DNA"/>
</dbReference>
<dbReference type="InterPro" id="IPR013325">
    <property type="entry name" value="RNA_pol_sigma_r2"/>
</dbReference>
<dbReference type="Pfam" id="PF08281">
    <property type="entry name" value="Sigma70_r4_2"/>
    <property type="match status" value="1"/>
</dbReference>
<evidence type="ECO:0000313" key="8">
    <source>
        <dbReference type="EMBL" id="MBM7839705.1"/>
    </source>
</evidence>
<protein>
    <submittedName>
        <fullName evidence="8">RNA polymerase sigma-70 factor (ECF subfamily)</fullName>
    </submittedName>
</protein>
<dbReference type="SUPFAM" id="SSF88659">
    <property type="entry name" value="Sigma3 and sigma4 domains of RNA polymerase sigma factors"/>
    <property type="match status" value="1"/>
</dbReference>
<reference evidence="8" key="1">
    <citation type="submission" date="2021-01" db="EMBL/GenBank/DDBJ databases">
        <title>Genomic Encyclopedia of Type Strains, Phase IV (KMG-IV): sequencing the most valuable type-strain genomes for metagenomic binning, comparative biology and taxonomic classification.</title>
        <authorList>
            <person name="Goeker M."/>
        </authorList>
    </citation>
    <scope>NUCLEOTIDE SEQUENCE</scope>
    <source>
        <strain evidence="8">DSM 21943</strain>
    </source>
</reference>
<evidence type="ECO:0000259" key="7">
    <source>
        <dbReference type="Pfam" id="PF08281"/>
    </source>
</evidence>
<dbReference type="InterPro" id="IPR039425">
    <property type="entry name" value="RNA_pol_sigma-70-like"/>
</dbReference>
<evidence type="ECO:0000256" key="5">
    <source>
        <dbReference type="ARBA" id="ARBA00023163"/>
    </source>
</evidence>
<evidence type="ECO:0000256" key="4">
    <source>
        <dbReference type="ARBA" id="ARBA00023125"/>
    </source>
</evidence>
<evidence type="ECO:0000256" key="2">
    <source>
        <dbReference type="ARBA" id="ARBA00023015"/>
    </source>
</evidence>
<dbReference type="SUPFAM" id="SSF88946">
    <property type="entry name" value="Sigma2 domain of RNA polymerase sigma factors"/>
    <property type="match status" value="1"/>
</dbReference>
<keyword evidence="9" id="KW-1185">Reference proteome</keyword>
<feature type="domain" description="RNA polymerase sigma factor 70 region 4 type 2" evidence="7">
    <location>
        <begin position="120"/>
        <end position="171"/>
    </location>
</feature>
<dbReference type="Pfam" id="PF04542">
    <property type="entry name" value="Sigma70_r2"/>
    <property type="match status" value="1"/>
</dbReference>
<dbReference type="RefSeq" id="WP_035440500.1">
    <property type="nucleotide sequence ID" value="NZ_JAFBCV010000009.1"/>
</dbReference>
<dbReference type="InterPro" id="IPR014284">
    <property type="entry name" value="RNA_pol_sigma-70_dom"/>
</dbReference>
<dbReference type="PANTHER" id="PTHR43133:SF8">
    <property type="entry name" value="RNA POLYMERASE SIGMA FACTOR HI_1459-RELATED"/>
    <property type="match status" value="1"/>
</dbReference>
<name>A0ABS2SWU4_9BACI</name>
<dbReference type="Proteomes" id="UP001179280">
    <property type="component" value="Unassembled WGS sequence"/>
</dbReference>
<dbReference type="Gene3D" id="1.10.10.10">
    <property type="entry name" value="Winged helix-like DNA-binding domain superfamily/Winged helix DNA-binding domain"/>
    <property type="match status" value="1"/>
</dbReference>
<evidence type="ECO:0000313" key="9">
    <source>
        <dbReference type="Proteomes" id="UP001179280"/>
    </source>
</evidence>
<dbReference type="InterPro" id="IPR007627">
    <property type="entry name" value="RNA_pol_sigma70_r2"/>
</dbReference>
<dbReference type="Gene3D" id="1.10.1740.10">
    <property type="match status" value="1"/>
</dbReference>
<dbReference type="PANTHER" id="PTHR43133">
    <property type="entry name" value="RNA POLYMERASE ECF-TYPE SIGMA FACTO"/>
    <property type="match status" value="1"/>
</dbReference>
<evidence type="ECO:0000259" key="6">
    <source>
        <dbReference type="Pfam" id="PF04542"/>
    </source>
</evidence>
<evidence type="ECO:0000256" key="1">
    <source>
        <dbReference type="ARBA" id="ARBA00010641"/>
    </source>
</evidence>
<accession>A0ABS2SWU4</accession>
<comment type="caution">
    <text evidence="8">The sequence shown here is derived from an EMBL/GenBank/DDBJ whole genome shotgun (WGS) entry which is preliminary data.</text>
</comment>
<comment type="similarity">
    <text evidence="1">Belongs to the sigma-70 factor family. ECF subfamily.</text>
</comment>
<organism evidence="8 9">
    <name type="scientific">Shouchella xiaoxiensis</name>
    <dbReference type="NCBI Taxonomy" id="766895"/>
    <lineage>
        <taxon>Bacteria</taxon>
        <taxon>Bacillati</taxon>
        <taxon>Bacillota</taxon>
        <taxon>Bacilli</taxon>
        <taxon>Bacillales</taxon>
        <taxon>Bacillaceae</taxon>
        <taxon>Shouchella</taxon>
    </lineage>
</organism>
<dbReference type="InterPro" id="IPR036388">
    <property type="entry name" value="WH-like_DNA-bd_sf"/>
</dbReference>
<proteinExistence type="inferred from homology"/>
<keyword evidence="5" id="KW-0804">Transcription</keyword>